<evidence type="ECO:0000313" key="2">
    <source>
        <dbReference type="Proteomes" id="UP000287033"/>
    </source>
</evidence>
<gene>
    <name evidence="1" type="ORF">chiPu_0004737</name>
</gene>
<proteinExistence type="predicted"/>
<dbReference type="AlphaFoldDB" id="A0A401S7G8"/>
<protein>
    <submittedName>
        <fullName evidence="1">Uncharacterized protein</fullName>
    </submittedName>
</protein>
<reference evidence="1 2" key="1">
    <citation type="journal article" date="2018" name="Nat. Ecol. Evol.">
        <title>Shark genomes provide insights into elasmobranch evolution and the origin of vertebrates.</title>
        <authorList>
            <person name="Hara Y"/>
            <person name="Yamaguchi K"/>
            <person name="Onimaru K"/>
            <person name="Kadota M"/>
            <person name="Koyanagi M"/>
            <person name="Keeley SD"/>
            <person name="Tatsumi K"/>
            <person name="Tanaka K"/>
            <person name="Motone F"/>
            <person name="Kageyama Y"/>
            <person name="Nozu R"/>
            <person name="Adachi N"/>
            <person name="Nishimura O"/>
            <person name="Nakagawa R"/>
            <person name="Tanegashima C"/>
            <person name="Kiyatake I"/>
            <person name="Matsumoto R"/>
            <person name="Murakumo K"/>
            <person name="Nishida K"/>
            <person name="Terakita A"/>
            <person name="Kuratani S"/>
            <person name="Sato K"/>
            <person name="Hyodo S Kuraku.S."/>
        </authorList>
    </citation>
    <scope>NUCLEOTIDE SEQUENCE [LARGE SCALE GENOMIC DNA]</scope>
</reference>
<evidence type="ECO:0000313" key="1">
    <source>
        <dbReference type="EMBL" id="GCC26321.1"/>
    </source>
</evidence>
<sequence>MVNAVEETCAKKPNTLEMTKKTIDNYSTDEKAKPLSAALVDHDDNKEKESGTFGAGLHISHIKDIDI</sequence>
<keyword evidence="2" id="KW-1185">Reference proteome</keyword>
<dbReference type="Proteomes" id="UP000287033">
    <property type="component" value="Unassembled WGS sequence"/>
</dbReference>
<name>A0A401S7G8_CHIPU</name>
<organism evidence="1 2">
    <name type="scientific">Chiloscyllium punctatum</name>
    <name type="common">Brownbanded bambooshark</name>
    <name type="synonym">Hemiscyllium punctatum</name>
    <dbReference type="NCBI Taxonomy" id="137246"/>
    <lineage>
        <taxon>Eukaryota</taxon>
        <taxon>Metazoa</taxon>
        <taxon>Chordata</taxon>
        <taxon>Craniata</taxon>
        <taxon>Vertebrata</taxon>
        <taxon>Chondrichthyes</taxon>
        <taxon>Elasmobranchii</taxon>
        <taxon>Galeomorphii</taxon>
        <taxon>Galeoidea</taxon>
        <taxon>Orectolobiformes</taxon>
        <taxon>Hemiscylliidae</taxon>
        <taxon>Chiloscyllium</taxon>
    </lineage>
</organism>
<accession>A0A401S7G8</accession>
<dbReference type="EMBL" id="BEZZ01000118">
    <property type="protein sequence ID" value="GCC26321.1"/>
    <property type="molecule type" value="Genomic_DNA"/>
</dbReference>
<comment type="caution">
    <text evidence="1">The sequence shown here is derived from an EMBL/GenBank/DDBJ whole genome shotgun (WGS) entry which is preliminary data.</text>
</comment>